<gene>
    <name evidence="1" type="ORF">HU830_06375</name>
</gene>
<dbReference type="EMBL" id="JABZEC010000005">
    <property type="protein sequence ID" value="NVY96779.1"/>
    <property type="molecule type" value="Genomic_DNA"/>
</dbReference>
<evidence type="ECO:0000313" key="2">
    <source>
        <dbReference type="Proteomes" id="UP000563523"/>
    </source>
</evidence>
<dbReference type="AlphaFoldDB" id="A0A850R119"/>
<comment type="caution">
    <text evidence="1">The sequence shown here is derived from an EMBL/GenBank/DDBJ whole genome shotgun (WGS) entry which is preliminary data.</text>
</comment>
<organism evidence="1 2">
    <name type="scientific">Bombilactobacillus apium</name>
    <dbReference type="NCBI Taxonomy" id="2675299"/>
    <lineage>
        <taxon>Bacteria</taxon>
        <taxon>Bacillati</taxon>
        <taxon>Bacillota</taxon>
        <taxon>Bacilli</taxon>
        <taxon>Lactobacillales</taxon>
        <taxon>Lactobacillaceae</taxon>
        <taxon>Bombilactobacillus</taxon>
    </lineage>
</organism>
<reference evidence="1 2" key="1">
    <citation type="submission" date="2020-06" db="EMBL/GenBank/DDBJ databases">
        <authorList>
            <person name="Kang J."/>
        </authorList>
    </citation>
    <scope>NUCLEOTIDE SEQUENCE [LARGE SCALE GENOMIC DNA]</scope>
    <source>
        <strain evidence="1 2">DCY120</strain>
    </source>
</reference>
<keyword evidence="2" id="KW-1185">Reference proteome</keyword>
<dbReference type="Proteomes" id="UP000563523">
    <property type="component" value="Unassembled WGS sequence"/>
</dbReference>
<protein>
    <submittedName>
        <fullName evidence="1">Uncharacterized protein</fullName>
    </submittedName>
</protein>
<name>A0A850R119_9LACO</name>
<dbReference type="RefSeq" id="WP_176942938.1">
    <property type="nucleotide sequence ID" value="NZ_JABZEC010000005.1"/>
</dbReference>
<evidence type="ECO:0000313" key="1">
    <source>
        <dbReference type="EMBL" id="NVY96779.1"/>
    </source>
</evidence>
<accession>A0A850R119</accession>
<sequence length="84" mass="9006">MENTFNVGLNSVEDVTVKKQGLGIYRAKIGAFTNHEPTNQVPRKSPFGTTIFANKQAKALRMNDGGVVVACCCSFGGADNIKND</sequence>
<proteinExistence type="predicted"/>